<dbReference type="SUPFAM" id="SSF51197">
    <property type="entry name" value="Clavaminate synthase-like"/>
    <property type="match status" value="1"/>
</dbReference>
<dbReference type="Proteomes" id="UP001140560">
    <property type="component" value="Unassembled WGS sequence"/>
</dbReference>
<keyword evidence="6" id="KW-1185">Reference proteome</keyword>
<dbReference type="PANTHER" id="PTHR47990">
    <property type="entry name" value="2-OXOGLUTARATE (2OG) AND FE(II)-DEPENDENT OXYGENASE SUPERFAMILY PROTEIN-RELATED"/>
    <property type="match status" value="1"/>
</dbReference>
<comment type="caution">
    <text evidence="5">The sequence shown here is derived from an EMBL/GenBank/DDBJ whole genome shotgun (WGS) entry which is preliminary data.</text>
</comment>
<dbReference type="InterPro" id="IPR027443">
    <property type="entry name" value="IPNS-like_sf"/>
</dbReference>
<dbReference type="PROSITE" id="PS51471">
    <property type="entry name" value="FE2OG_OXY"/>
    <property type="match status" value="1"/>
</dbReference>
<comment type="similarity">
    <text evidence="1 2">Belongs to the iron/ascorbate-dependent oxidoreductase family.</text>
</comment>
<dbReference type="Gene3D" id="2.60.120.330">
    <property type="entry name" value="B-lactam Antibiotic, Isopenicillin N Synthase, Chain"/>
    <property type="match status" value="1"/>
</dbReference>
<reference evidence="5" key="1">
    <citation type="submission" date="2022-10" db="EMBL/GenBank/DDBJ databases">
        <title>Tapping the CABI collections for fungal endophytes: first genome assemblies for Collariella, Neodidymelliopsis, Ascochyta clinopodiicola, Didymella pomorum, Didymosphaeria variabile, Neocosmospora piperis and Neocucurbitaria cava.</title>
        <authorList>
            <person name="Hill R."/>
        </authorList>
    </citation>
    <scope>NUCLEOTIDE SEQUENCE</scope>
    <source>
        <strain evidence="5">IMI 356814</strain>
    </source>
</reference>
<dbReference type="EMBL" id="JAPEUY010000008">
    <property type="protein sequence ID" value="KAJ4370631.1"/>
    <property type="molecule type" value="Genomic_DNA"/>
</dbReference>
<evidence type="ECO:0000256" key="2">
    <source>
        <dbReference type="RuleBase" id="RU003682"/>
    </source>
</evidence>
<name>A0A9W9CM86_9PLEO</name>
<feature type="domain" description="Fe2OG dioxygenase" evidence="4">
    <location>
        <begin position="209"/>
        <end position="314"/>
    </location>
</feature>
<dbReference type="PRINTS" id="PR00682">
    <property type="entry name" value="IPNSYNTHASE"/>
</dbReference>
<accession>A0A9W9CM86</accession>
<organism evidence="5 6">
    <name type="scientific">Neocucurbitaria cava</name>
    <dbReference type="NCBI Taxonomy" id="798079"/>
    <lineage>
        <taxon>Eukaryota</taxon>
        <taxon>Fungi</taxon>
        <taxon>Dikarya</taxon>
        <taxon>Ascomycota</taxon>
        <taxon>Pezizomycotina</taxon>
        <taxon>Dothideomycetes</taxon>
        <taxon>Pleosporomycetidae</taxon>
        <taxon>Pleosporales</taxon>
        <taxon>Pleosporineae</taxon>
        <taxon>Cucurbitariaceae</taxon>
        <taxon>Neocucurbitaria</taxon>
    </lineage>
</organism>
<protein>
    <recommendedName>
        <fullName evidence="4">Fe2OG dioxygenase domain-containing protein</fullName>
    </recommendedName>
</protein>
<dbReference type="GO" id="GO:0046872">
    <property type="term" value="F:metal ion binding"/>
    <property type="evidence" value="ECO:0007669"/>
    <property type="project" value="UniProtKB-KW"/>
</dbReference>
<evidence type="ECO:0000259" key="4">
    <source>
        <dbReference type="PROSITE" id="PS51471"/>
    </source>
</evidence>
<evidence type="ECO:0000256" key="3">
    <source>
        <dbReference type="SAM" id="MobiDB-lite"/>
    </source>
</evidence>
<dbReference type="Pfam" id="PF03171">
    <property type="entry name" value="2OG-FeII_Oxy"/>
    <property type="match status" value="1"/>
</dbReference>
<feature type="region of interest" description="Disordered" evidence="3">
    <location>
        <begin position="139"/>
        <end position="161"/>
    </location>
</feature>
<evidence type="ECO:0000256" key="1">
    <source>
        <dbReference type="ARBA" id="ARBA00008056"/>
    </source>
</evidence>
<evidence type="ECO:0000313" key="5">
    <source>
        <dbReference type="EMBL" id="KAJ4370631.1"/>
    </source>
</evidence>
<keyword evidence="2" id="KW-0408">Iron</keyword>
<gene>
    <name evidence="5" type="ORF">N0V83_005152</name>
</gene>
<dbReference type="OrthoDB" id="288590at2759"/>
<feature type="compositionally biased region" description="Polar residues" evidence="3">
    <location>
        <begin position="150"/>
        <end position="161"/>
    </location>
</feature>
<proteinExistence type="inferred from homology"/>
<evidence type="ECO:0000313" key="6">
    <source>
        <dbReference type="Proteomes" id="UP001140560"/>
    </source>
</evidence>
<dbReference type="GO" id="GO:0016491">
    <property type="term" value="F:oxidoreductase activity"/>
    <property type="evidence" value="ECO:0007669"/>
    <property type="project" value="UniProtKB-KW"/>
</dbReference>
<keyword evidence="2" id="KW-0560">Oxidoreductase</keyword>
<dbReference type="InterPro" id="IPR044861">
    <property type="entry name" value="IPNS-like_FE2OG_OXY"/>
</dbReference>
<dbReference type="InterPro" id="IPR050231">
    <property type="entry name" value="Iron_ascorbate_oxido_reductase"/>
</dbReference>
<dbReference type="InterPro" id="IPR026992">
    <property type="entry name" value="DIOX_N"/>
</dbReference>
<dbReference type="GO" id="GO:0044283">
    <property type="term" value="P:small molecule biosynthetic process"/>
    <property type="evidence" value="ECO:0007669"/>
    <property type="project" value="UniProtKB-ARBA"/>
</dbReference>
<dbReference type="Pfam" id="PF14226">
    <property type="entry name" value="DIOX_N"/>
    <property type="match status" value="1"/>
</dbReference>
<dbReference type="InterPro" id="IPR005123">
    <property type="entry name" value="Oxoglu/Fe-dep_dioxygenase_dom"/>
</dbReference>
<keyword evidence="2" id="KW-0479">Metal-binding</keyword>
<dbReference type="AlphaFoldDB" id="A0A9W9CM86"/>
<sequence length="405" mass="45874">MSATETQTEAESWVHYHDGGIPGRRRVLRGTGAKQTFNELPKIDFQRIYSDKLEDRKELAKEVGAACRDVGFFYAVNHGVDEEMLNDTFDALKRYFALPTEVKMETHNQKTAKFRGYEAFLEGKLDPSTRGDLKEGFLMGEDATDPEQNRPITPSTATPRNQWPTHPSALFWRPALYRYYNAMYTFSKRMLHIFALALDLPESHFDAITTSPMTNVRAVHYPPQAPDSNDVGIGAHTDFCWFTLVCQSPTTYPALEVLNANGIWVPVEPAPNTFVVNVADFLKLVTGGSWQSTVHRVRNVGGEERYSMPFFFSPNEDARVAVVESMRREGGVYEEFVVGEYFQRRLDIDRTTHLGGGRRAREEGWVLMMLVDGGGGGGIEKGNAHDNARRYSLYHKNNFIKPLKL</sequence>